<comment type="caution">
    <text evidence="4">The sequence shown here is derived from an EMBL/GenBank/DDBJ whole genome shotgun (WGS) entry which is preliminary data.</text>
</comment>
<keyword evidence="5" id="KW-1185">Reference proteome</keyword>
<gene>
    <name evidence="4" type="primary">Piezo_0</name>
    <name evidence="4" type="ORF">Bhyg_12862</name>
</gene>
<evidence type="ECO:0000256" key="2">
    <source>
        <dbReference type="SAM" id="Phobius"/>
    </source>
</evidence>
<reference evidence="4" key="1">
    <citation type="submission" date="2022-07" db="EMBL/GenBank/DDBJ databases">
        <authorList>
            <person name="Trinca V."/>
            <person name="Uliana J.V.C."/>
            <person name="Torres T.T."/>
            <person name="Ward R.J."/>
            <person name="Monesi N."/>
        </authorList>
    </citation>
    <scope>NUCLEOTIDE SEQUENCE</scope>
    <source>
        <strain evidence="4">HSMRA1968</strain>
        <tissue evidence="4">Whole embryos</tissue>
    </source>
</reference>
<protein>
    <submittedName>
        <fullName evidence="4">Piezo-type mechanosensitive ion channel component</fullName>
    </submittedName>
</protein>
<evidence type="ECO:0000313" key="4">
    <source>
        <dbReference type="EMBL" id="KAJ6640113.1"/>
    </source>
</evidence>
<dbReference type="EMBL" id="WJQU01000003">
    <property type="protein sequence ID" value="KAJ6640113.1"/>
    <property type="molecule type" value="Genomic_DNA"/>
</dbReference>
<evidence type="ECO:0000259" key="3">
    <source>
        <dbReference type="Pfam" id="PF24871"/>
    </source>
</evidence>
<feature type="transmembrane region" description="Helical" evidence="2">
    <location>
        <begin position="39"/>
        <end position="61"/>
    </location>
</feature>
<dbReference type="AlphaFoldDB" id="A0A9Q0S1P1"/>
<dbReference type="InterPro" id="IPR027272">
    <property type="entry name" value="Piezo"/>
</dbReference>
<dbReference type="Proteomes" id="UP001151699">
    <property type="component" value="Chromosome X"/>
</dbReference>
<dbReference type="PANTHER" id="PTHR47049:SF2">
    <property type="entry name" value="PIEZO-TYPE MECHANOSENSITIVE ION CHANNEL HOMOLOG"/>
    <property type="match status" value="1"/>
</dbReference>
<dbReference type="GO" id="GO:0016020">
    <property type="term" value="C:membrane"/>
    <property type="evidence" value="ECO:0007669"/>
    <property type="project" value="InterPro"/>
</dbReference>
<keyword evidence="2" id="KW-1133">Transmembrane helix</keyword>
<evidence type="ECO:0000313" key="5">
    <source>
        <dbReference type="Proteomes" id="UP001151699"/>
    </source>
</evidence>
<dbReference type="GO" id="GO:0008381">
    <property type="term" value="F:mechanosensitive monoatomic ion channel activity"/>
    <property type="evidence" value="ECO:0007669"/>
    <property type="project" value="InterPro"/>
</dbReference>
<proteinExistence type="predicted"/>
<accession>A0A9Q0S1P1</accession>
<dbReference type="InterPro" id="IPR056769">
    <property type="entry name" value="Piezo_TM1-24"/>
</dbReference>
<feature type="transmembrane region" description="Helical" evidence="2">
    <location>
        <begin position="12"/>
        <end position="32"/>
    </location>
</feature>
<dbReference type="OrthoDB" id="303066at2759"/>
<feature type="domain" description="Piezo TM1-24" evidence="3">
    <location>
        <begin position="6"/>
        <end position="124"/>
    </location>
</feature>
<keyword evidence="2" id="KW-0812">Transmembrane</keyword>
<dbReference type="Pfam" id="PF24871">
    <property type="entry name" value="Piezo_TM1-24"/>
    <property type="match status" value="1"/>
</dbReference>
<sequence>MGILYRPVGLTLPYLLLLLYLPFVPVATVKTIHGHTGYFFQISIAFTVLVYLVQIAFQIVLATLGEQIVSSCNFLEIVLRHVGLIKFNGMGVVPILEWFLPDIVMLISTPAIYLMLRKLTTTDSSDIESNGPPVPPESPQISDENMNILKKVGE</sequence>
<keyword evidence="2" id="KW-0472">Membrane</keyword>
<organism evidence="4 5">
    <name type="scientific">Pseudolycoriella hygida</name>
    <dbReference type="NCBI Taxonomy" id="35572"/>
    <lineage>
        <taxon>Eukaryota</taxon>
        <taxon>Metazoa</taxon>
        <taxon>Ecdysozoa</taxon>
        <taxon>Arthropoda</taxon>
        <taxon>Hexapoda</taxon>
        <taxon>Insecta</taxon>
        <taxon>Pterygota</taxon>
        <taxon>Neoptera</taxon>
        <taxon>Endopterygota</taxon>
        <taxon>Diptera</taxon>
        <taxon>Nematocera</taxon>
        <taxon>Sciaroidea</taxon>
        <taxon>Sciaridae</taxon>
        <taxon>Pseudolycoriella</taxon>
    </lineage>
</organism>
<feature type="region of interest" description="Disordered" evidence="1">
    <location>
        <begin position="123"/>
        <end position="142"/>
    </location>
</feature>
<evidence type="ECO:0000256" key="1">
    <source>
        <dbReference type="SAM" id="MobiDB-lite"/>
    </source>
</evidence>
<name>A0A9Q0S1P1_9DIPT</name>
<dbReference type="PANTHER" id="PTHR47049">
    <property type="entry name" value="PIEZO-TYPE MECHANOSENSITIVE ION CHANNEL HOMOLOG"/>
    <property type="match status" value="1"/>
</dbReference>